<reference evidence="1" key="2">
    <citation type="submission" date="2020-09" db="EMBL/GenBank/DDBJ databases">
        <authorList>
            <person name="Sun Q."/>
            <person name="Zhou Y."/>
        </authorList>
    </citation>
    <scope>NUCLEOTIDE SEQUENCE</scope>
    <source>
        <strain evidence="1">CGMCC 1.14988</strain>
    </source>
</reference>
<proteinExistence type="predicted"/>
<evidence type="ECO:0000313" key="2">
    <source>
        <dbReference type="Proteomes" id="UP000650511"/>
    </source>
</evidence>
<dbReference type="OrthoDB" id="9761045at2"/>
<reference evidence="1" key="1">
    <citation type="journal article" date="2014" name="Int. J. Syst. Evol. Microbiol.">
        <title>Complete genome sequence of Corynebacterium casei LMG S-19264T (=DSM 44701T), isolated from a smear-ripened cheese.</title>
        <authorList>
            <consortium name="US DOE Joint Genome Institute (JGI-PGF)"/>
            <person name="Walter F."/>
            <person name="Albersmeier A."/>
            <person name="Kalinowski J."/>
            <person name="Ruckert C."/>
        </authorList>
    </citation>
    <scope>NUCLEOTIDE SEQUENCE</scope>
    <source>
        <strain evidence="1">CGMCC 1.14988</strain>
    </source>
</reference>
<sequence>MADKYTSLMALVLDEPLEEVGTLVKAAGQAKDLDRGAPVRGAGELAYEVHWGGRMQKAVVRACNAERDGAPLLRTEAYIGDDGLEHGMQRQAQLLQALSRQLRGRVRGVRDLTGDADRDAAWMNRLAIGAVRHDDGIVTRAEGEGTWWVRTHGAARFDVPDLEVYGLNAAQVSAAEVAIEHVHTQLLRVGLRGELSLPDGTPVRLVPVLEAWQHVPLDWPGVGKAGQERGPGLDGPRATLSVLHRPRLGRYKTDIDGVIDKLPAGAA</sequence>
<accession>A0A8J3A5V1</accession>
<organism evidence="1 2">
    <name type="scientific">Egicoccus halophilus</name>
    <dbReference type="NCBI Taxonomy" id="1670830"/>
    <lineage>
        <taxon>Bacteria</taxon>
        <taxon>Bacillati</taxon>
        <taxon>Actinomycetota</taxon>
        <taxon>Nitriliruptoria</taxon>
        <taxon>Egicoccales</taxon>
        <taxon>Egicoccaceae</taxon>
        <taxon>Egicoccus</taxon>
    </lineage>
</organism>
<name>A0A8J3A5V1_9ACTN</name>
<dbReference type="AlphaFoldDB" id="A0A8J3A5V1"/>
<dbReference type="EMBL" id="BMHA01000002">
    <property type="protein sequence ID" value="GGI03879.1"/>
    <property type="molecule type" value="Genomic_DNA"/>
</dbReference>
<dbReference type="RefSeq" id="WP_130650881.1">
    <property type="nucleotide sequence ID" value="NZ_BMHA01000002.1"/>
</dbReference>
<gene>
    <name evidence="1" type="ORF">GCM10011354_06250</name>
</gene>
<comment type="caution">
    <text evidence="1">The sequence shown here is derived from an EMBL/GenBank/DDBJ whole genome shotgun (WGS) entry which is preliminary data.</text>
</comment>
<evidence type="ECO:0000313" key="1">
    <source>
        <dbReference type="EMBL" id="GGI03879.1"/>
    </source>
</evidence>
<keyword evidence="2" id="KW-1185">Reference proteome</keyword>
<protein>
    <submittedName>
        <fullName evidence="1">Uncharacterized protein</fullName>
    </submittedName>
</protein>
<dbReference type="Proteomes" id="UP000650511">
    <property type="component" value="Unassembled WGS sequence"/>
</dbReference>